<evidence type="ECO:0000313" key="6">
    <source>
        <dbReference type="EMBL" id="KAK6621536.1"/>
    </source>
</evidence>
<evidence type="ECO:0000313" key="7">
    <source>
        <dbReference type="Proteomes" id="UP001359485"/>
    </source>
</evidence>
<name>A0ABR1AJQ8_POLSC</name>
<gene>
    <name evidence="6" type="ORF">RUM44_001343</name>
</gene>
<dbReference type="SUPFAM" id="SSF63829">
    <property type="entry name" value="Calcium-dependent phosphotriesterase"/>
    <property type="match status" value="1"/>
</dbReference>
<dbReference type="EMBL" id="JAWJWF010000047">
    <property type="protein sequence ID" value="KAK6621536.1"/>
    <property type="molecule type" value="Genomic_DNA"/>
</dbReference>
<evidence type="ECO:0000259" key="5">
    <source>
        <dbReference type="Pfam" id="PF03088"/>
    </source>
</evidence>
<evidence type="ECO:0000256" key="3">
    <source>
        <dbReference type="ARBA" id="ARBA00023180"/>
    </source>
</evidence>
<sequence>MFRFRKEVHDQVTFVAALIFGPNTLPKDVTFTEFSVSDTRDLGPGYRSNELLNNVERMFEDEIKGPEGFAILNGDLYTTLHGGYVAKVYDDQVIPVVKFGEQCEGWWEESKCGRPLGIKAVGNDLIVADSYYGIFKYNVKTKKANKLVDRDVVIDGKQARTFNSVDVAKDGTIYWSHSSSHFTIEDGIFQFLADGTGRLMKYDPKTNSNTVLMKDLFFANGVLLSPNEDFVLVAESGHSRIHKYYLKGPKKFTNEIFIDGLPGVPDNLRAIGDDRLFVPLVTVKSEHSPVLFQTITHLPLLRKFCACFLSLLQTVLQKIDTIYPHNYFKNGVHLIGHLESISWAMPSNTSLLEVNWNGNIVRSYHGSDGSFPSLSDVMVHNGYLYLGSPLNKFLGRVQLTKLGEIIPDIETEVSRGVKHSSTQQSPQKPNTPPPTTTRPKTTSPPPTTTARPRTTTPPPTTTRPRTTTPPPSPTTTKPKTSSPPSQQTAPPQRANTQPPVKNVAPSQAPEKPIR</sequence>
<comment type="similarity">
    <text evidence="1">Belongs to the strictosidine synthase family.</text>
</comment>
<keyword evidence="2" id="KW-0597">Phosphoprotein</keyword>
<feature type="compositionally biased region" description="Pro residues" evidence="4">
    <location>
        <begin position="429"/>
        <end position="447"/>
    </location>
</feature>
<dbReference type="Pfam" id="PF03088">
    <property type="entry name" value="Str_synth"/>
    <property type="match status" value="1"/>
</dbReference>
<dbReference type="Gene3D" id="2.120.10.30">
    <property type="entry name" value="TolB, C-terminal domain"/>
    <property type="match status" value="1"/>
</dbReference>
<feature type="domain" description="Strictosidine synthase conserved region" evidence="5">
    <location>
        <begin position="163"/>
        <end position="249"/>
    </location>
</feature>
<accession>A0ABR1AJQ8</accession>
<organism evidence="6 7">
    <name type="scientific">Polyplax serrata</name>
    <name type="common">Common mouse louse</name>
    <dbReference type="NCBI Taxonomy" id="468196"/>
    <lineage>
        <taxon>Eukaryota</taxon>
        <taxon>Metazoa</taxon>
        <taxon>Ecdysozoa</taxon>
        <taxon>Arthropoda</taxon>
        <taxon>Hexapoda</taxon>
        <taxon>Insecta</taxon>
        <taxon>Pterygota</taxon>
        <taxon>Neoptera</taxon>
        <taxon>Paraneoptera</taxon>
        <taxon>Psocodea</taxon>
        <taxon>Troctomorpha</taxon>
        <taxon>Phthiraptera</taxon>
        <taxon>Anoplura</taxon>
        <taxon>Polyplacidae</taxon>
        <taxon>Polyplax</taxon>
    </lineage>
</organism>
<feature type="compositionally biased region" description="Pro residues" evidence="4">
    <location>
        <begin position="455"/>
        <end position="473"/>
    </location>
</feature>
<dbReference type="InterPro" id="IPR018119">
    <property type="entry name" value="Strictosidine_synth_cons-reg"/>
</dbReference>
<evidence type="ECO:0000256" key="2">
    <source>
        <dbReference type="ARBA" id="ARBA00022553"/>
    </source>
</evidence>
<evidence type="ECO:0000256" key="1">
    <source>
        <dbReference type="ARBA" id="ARBA00009191"/>
    </source>
</evidence>
<comment type="caution">
    <text evidence="6">The sequence shown here is derived from an EMBL/GenBank/DDBJ whole genome shotgun (WGS) entry which is preliminary data.</text>
</comment>
<keyword evidence="7" id="KW-1185">Reference proteome</keyword>
<keyword evidence="3" id="KW-0325">Glycoprotein</keyword>
<dbReference type="PANTHER" id="PTHR10426:SF88">
    <property type="entry name" value="ADIPOCYTE PLASMA MEMBRANE-ASSOCIATED PROTEIN HEMOMUCIN-RELATED"/>
    <property type="match status" value="1"/>
</dbReference>
<feature type="compositionally biased region" description="Low complexity" evidence="4">
    <location>
        <begin position="474"/>
        <end position="493"/>
    </location>
</feature>
<dbReference type="Proteomes" id="UP001359485">
    <property type="component" value="Unassembled WGS sequence"/>
</dbReference>
<dbReference type="PANTHER" id="PTHR10426">
    <property type="entry name" value="STRICTOSIDINE SYNTHASE-RELATED"/>
    <property type="match status" value="1"/>
</dbReference>
<evidence type="ECO:0000256" key="4">
    <source>
        <dbReference type="SAM" id="MobiDB-lite"/>
    </source>
</evidence>
<dbReference type="Pfam" id="PF20067">
    <property type="entry name" value="SSL_N"/>
    <property type="match status" value="1"/>
</dbReference>
<proteinExistence type="inferred from homology"/>
<reference evidence="6 7" key="1">
    <citation type="submission" date="2023-09" db="EMBL/GenBank/DDBJ databases">
        <title>Genomes of two closely related lineages of the louse Polyplax serrata with different host specificities.</title>
        <authorList>
            <person name="Martinu J."/>
            <person name="Tarabai H."/>
            <person name="Stefka J."/>
            <person name="Hypsa V."/>
        </authorList>
    </citation>
    <scope>NUCLEOTIDE SEQUENCE [LARGE SCALE GENOMIC DNA]</scope>
    <source>
        <strain evidence="6">98ZLc_SE</strain>
    </source>
</reference>
<dbReference type="InterPro" id="IPR011042">
    <property type="entry name" value="6-blade_b-propeller_TolB-like"/>
</dbReference>
<protein>
    <recommendedName>
        <fullName evidence="5">Strictosidine synthase conserved region domain-containing protein</fullName>
    </recommendedName>
</protein>
<feature type="region of interest" description="Disordered" evidence="4">
    <location>
        <begin position="414"/>
        <end position="514"/>
    </location>
</feature>